<evidence type="ECO:0000313" key="3">
    <source>
        <dbReference type="Proteomes" id="UP000751190"/>
    </source>
</evidence>
<feature type="region of interest" description="Disordered" evidence="1">
    <location>
        <begin position="483"/>
        <end position="502"/>
    </location>
</feature>
<feature type="compositionally biased region" description="Basic residues" evidence="1">
    <location>
        <begin position="337"/>
        <end position="352"/>
    </location>
</feature>
<organism evidence="2 3">
    <name type="scientific">Diacronema lutheri</name>
    <name type="common">Unicellular marine alga</name>
    <name type="synonym">Monochrysis lutheri</name>
    <dbReference type="NCBI Taxonomy" id="2081491"/>
    <lineage>
        <taxon>Eukaryota</taxon>
        <taxon>Haptista</taxon>
        <taxon>Haptophyta</taxon>
        <taxon>Pavlovophyceae</taxon>
        <taxon>Pavlovales</taxon>
        <taxon>Pavlovaceae</taxon>
        <taxon>Diacronema</taxon>
    </lineage>
</organism>
<protein>
    <submittedName>
        <fullName evidence="2">Uncharacterized protein</fullName>
    </submittedName>
</protein>
<feature type="region of interest" description="Disordered" evidence="1">
    <location>
        <begin position="316"/>
        <end position="379"/>
    </location>
</feature>
<dbReference type="AlphaFoldDB" id="A0A8J6CAX5"/>
<feature type="compositionally biased region" description="Basic and acidic residues" evidence="1">
    <location>
        <begin position="493"/>
        <end position="502"/>
    </location>
</feature>
<name>A0A8J6CAX5_DIALT</name>
<dbReference type="PROSITE" id="PS51257">
    <property type="entry name" value="PROKAR_LIPOPROTEIN"/>
    <property type="match status" value="1"/>
</dbReference>
<feature type="compositionally biased region" description="Low complexity" evidence="1">
    <location>
        <begin position="353"/>
        <end position="368"/>
    </location>
</feature>
<proteinExistence type="predicted"/>
<sequence>MSRAGWAASSRPGTPHAAVVLSACGPGGLATGDSRPPSRQSPCGRSPGDESERPWSSQARLSAPRRAFRPNTPISSLGTPVVHRCGTASLVMPSVPNATCAPTVSRPGSAIGVTASLFDGAPSPFARPLSPFSHTRRPGTAPAHARAPRPGPLATNPARALSALAQPSPLDSARLAAASTVNLAPVERTRIFRPPIARPGDELDELARIKLAARAAFRGPERAMLREARRLSTAAADAPQHAMRVARIDRHALVWGLPLNEADSALISAGTLTDSAYAQVHGSRVLALQEALEGMQQHLWRAQAYAQGVMIGDDGKPHAAPPFSARARRGSDGSKGALRRRLSLPSQRRGRRLANPPGGAPLAGAAALSRAHAPEEDGKAARAELRELAREQDTIEAAHTSPTATAAAPALVAARPTVPGAASPAGEAHPPPGAMRRKVSFVAELADVAALVAARAAVAAAPLQDALDEPLEPVVWRDVHEGTEADLDAGLSLDERLERADR</sequence>
<reference evidence="2" key="1">
    <citation type="submission" date="2021-05" db="EMBL/GenBank/DDBJ databases">
        <title>The genome of the haptophyte Pavlova lutheri (Diacronema luteri, Pavlovales) - a model for lipid biosynthesis in eukaryotic algae.</title>
        <authorList>
            <person name="Hulatt C.J."/>
            <person name="Posewitz M.C."/>
        </authorList>
    </citation>
    <scope>NUCLEOTIDE SEQUENCE</scope>
    <source>
        <strain evidence="2">NIVA-4/92</strain>
    </source>
</reference>
<dbReference type="Proteomes" id="UP000751190">
    <property type="component" value="Unassembled WGS sequence"/>
</dbReference>
<comment type="caution">
    <text evidence="2">The sequence shown here is derived from an EMBL/GenBank/DDBJ whole genome shotgun (WGS) entry which is preliminary data.</text>
</comment>
<dbReference type="EMBL" id="JAGTXO010000005">
    <property type="protein sequence ID" value="KAG8468112.1"/>
    <property type="molecule type" value="Genomic_DNA"/>
</dbReference>
<gene>
    <name evidence="2" type="ORF">KFE25_007164</name>
</gene>
<evidence type="ECO:0000256" key="1">
    <source>
        <dbReference type="SAM" id="MobiDB-lite"/>
    </source>
</evidence>
<feature type="region of interest" description="Disordered" evidence="1">
    <location>
        <begin position="1"/>
        <end position="79"/>
    </location>
</feature>
<accession>A0A8J6CAX5</accession>
<feature type="region of interest" description="Disordered" evidence="1">
    <location>
        <begin position="128"/>
        <end position="156"/>
    </location>
</feature>
<keyword evidence="3" id="KW-1185">Reference proteome</keyword>
<evidence type="ECO:0000313" key="2">
    <source>
        <dbReference type="EMBL" id="KAG8468112.1"/>
    </source>
</evidence>